<evidence type="ECO:0000313" key="5">
    <source>
        <dbReference type="Proteomes" id="UP001319200"/>
    </source>
</evidence>
<organism evidence="4 5">
    <name type="scientific">Chryseosolibacter histidini</name>
    <dbReference type="NCBI Taxonomy" id="2782349"/>
    <lineage>
        <taxon>Bacteria</taxon>
        <taxon>Pseudomonadati</taxon>
        <taxon>Bacteroidota</taxon>
        <taxon>Cytophagia</taxon>
        <taxon>Cytophagales</taxon>
        <taxon>Chryseotaleaceae</taxon>
        <taxon>Chryseosolibacter</taxon>
    </lineage>
</organism>
<dbReference type="EMBL" id="JAHESF010000003">
    <property type="protein sequence ID" value="MBT1696118.1"/>
    <property type="molecule type" value="Genomic_DNA"/>
</dbReference>
<dbReference type="PANTHER" id="PTHR48111">
    <property type="entry name" value="REGULATOR OF RPOS"/>
    <property type="match status" value="1"/>
</dbReference>
<name>A0AAP2DIQ5_9BACT</name>
<dbReference type="GO" id="GO:0000156">
    <property type="term" value="F:phosphorelay response regulator activity"/>
    <property type="evidence" value="ECO:0007669"/>
    <property type="project" value="TreeGrafter"/>
</dbReference>
<dbReference type="Pfam" id="PF00072">
    <property type="entry name" value="Response_reg"/>
    <property type="match status" value="1"/>
</dbReference>
<keyword evidence="1 4" id="KW-0238">DNA-binding</keyword>
<evidence type="ECO:0000313" key="4">
    <source>
        <dbReference type="EMBL" id="MBT1696118.1"/>
    </source>
</evidence>
<protein>
    <submittedName>
        <fullName evidence="4">LytTR family DNA-binding domain-containing protein</fullName>
    </submittedName>
</protein>
<dbReference type="SMART" id="SM00850">
    <property type="entry name" value="LytTR"/>
    <property type="match status" value="1"/>
</dbReference>
<evidence type="ECO:0000259" key="3">
    <source>
        <dbReference type="PROSITE" id="PS50110"/>
    </source>
</evidence>
<dbReference type="FunFam" id="3.40.50.2300:FF:000361">
    <property type="entry name" value="Two-component system response regulator"/>
    <property type="match status" value="1"/>
</dbReference>
<dbReference type="Pfam" id="PF04397">
    <property type="entry name" value="LytTR"/>
    <property type="match status" value="1"/>
</dbReference>
<keyword evidence="2" id="KW-0597">Phosphoprotein</keyword>
<dbReference type="Gene3D" id="3.40.50.2300">
    <property type="match status" value="1"/>
</dbReference>
<feature type="modified residue" description="4-aspartylphosphate" evidence="2">
    <location>
        <position position="55"/>
    </location>
</feature>
<reference evidence="4 5" key="1">
    <citation type="submission" date="2021-05" db="EMBL/GenBank/DDBJ databases">
        <title>A Polyphasic approach of four new species of the genus Ohtaekwangia: Ohtaekwangia histidinii sp. nov., Ohtaekwangia cretensis sp. nov., Ohtaekwangia indiensis sp. nov., Ohtaekwangia reichenbachii sp. nov. from diverse environment.</title>
        <authorList>
            <person name="Octaviana S."/>
        </authorList>
    </citation>
    <scope>NUCLEOTIDE SEQUENCE [LARGE SCALE GENOMIC DNA]</scope>
    <source>
        <strain evidence="4 5">PWU4</strain>
    </source>
</reference>
<gene>
    <name evidence="4" type="ORF">KK083_04485</name>
</gene>
<sequence length="251" mass="29008">MKLLIIEDEPLVARDLENLLKRIEPSARIEATLSSVDAAKKWFSDHTFPDLILSDIQLSDGISFDIFENLYLACPIIFTTAYDDYAIRAFKLNSIDYLLKPIDGNELSAALAKYRALSSENIIAEQLKSLMSNWNQQPHKKYKERFLTLHRNTLIPVTQQEVAFFHKEELIYLHTLANEKYISDHQTMDEIEGLLDPALFFRVNRQYILHIQSIGRITTTHKGLTVKLKPPFNNEIDISREKAVAFKQWVG</sequence>
<dbReference type="GO" id="GO:0005829">
    <property type="term" value="C:cytosol"/>
    <property type="evidence" value="ECO:0007669"/>
    <property type="project" value="TreeGrafter"/>
</dbReference>
<feature type="domain" description="Response regulatory" evidence="3">
    <location>
        <begin position="2"/>
        <end position="115"/>
    </location>
</feature>
<dbReference type="Gene3D" id="2.40.50.1020">
    <property type="entry name" value="LytTr DNA-binding domain"/>
    <property type="match status" value="1"/>
</dbReference>
<dbReference type="InterPro" id="IPR007492">
    <property type="entry name" value="LytTR_DNA-bd_dom"/>
</dbReference>
<proteinExistence type="predicted"/>
<dbReference type="SMART" id="SM00448">
    <property type="entry name" value="REC"/>
    <property type="match status" value="1"/>
</dbReference>
<dbReference type="GO" id="GO:0000976">
    <property type="term" value="F:transcription cis-regulatory region binding"/>
    <property type="evidence" value="ECO:0007669"/>
    <property type="project" value="TreeGrafter"/>
</dbReference>
<comment type="caution">
    <text evidence="4">The sequence shown here is derived from an EMBL/GenBank/DDBJ whole genome shotgun (WGS) entry which is preliminary data.</text>
</comment>
<dbReference type="AlphaFoldDB" id="A0AAP2DIQ5"/>
<dbReference type="InterPro" id="IPR011006">
    <property type="entry name" value="CheY-like_superfamily"/>
</dbReference>
<dbReference type="RefSeq" id="WP_254161113.1">
    <property type="nucleotide sequence ID" value="NZ_JAHESF010000003.1"/>
</dbReference>
<dbReference type="InterPro" id="IPR039420">
    <property type="entry name" value="WalR-like"/>
</dbReference>
<accession>A0AAP2DIQ5</accession>
<dbReference type="Proteomes" id="UP001319200">
    <property type="component" value="Unassembled WGS sequence"/>
</dbReference>
<keyword evidence="5" id="KW-1185">Reference proteome</keyword>
<dbReference type="PANTHER" id="PTHR48111:SF69">
    <property type="entry name" value="RESPONSE REGULATOR RECEIVER"/>
    <property type="match status" value="1"/>
</dbReference>
<evidence type="ECO:0000256" key="1">
    <source>
        <dbReference type="ARBA" id="ARBA00023125"/>
    </source>
</evidence>
<dbReference type="SUPFAM" id="SSF52172">
    <property type="entry name" value="CheY-like"/>
    <property type="match status" value="1"/>
</dbReference>
<dbReference type="GO" id="GO:0032993">
    <property type="term" value="C:protein-DNA complex"/>
    <property type="evidence" value="ECO:0007669"/>
    <property type="project" value="TreeGrafter"/>
</dbReference>
<dbReference type="InterPro" id="IPR001789">
    <property type="entry name" value="Sig_transdc_resp-reg_receiver"/>
</dbReference>
<evidence type="ECO:0000256" key="2">
    <source>
        <dbReference type="PROSITE-ProRule" id="PRU00169"/>
    </source>
</evidence>
<dbReference type="GO" id="GO:0006355">
    <property type="term" value="P:regulation of DNA-templated transcription"/>
    <property type="evidence" value="ECO:0007669"/>
    <property type="project" value="TreeGrafter"/>
</dbReference>
<dbReference type="PROSITE" id="PS50110">
    <property type="entry name" value="RESPONSE_REGULATORY"/>
    <property type="match status" value="1"/>
</dbReference>